<dbReference type="InterPro" id="IPR027417">
    <property type="entry name" value="P-loop_NTPase"/>
</dbReference>
<comment type="function">
    <text evidence="1">Confers resistance to late blight (Phytophthora infestans) races carrying the avirulence gene Avr1. Resistance proteins guard the plant against pathogens that contain an appropriate avirulence protein via an indirect interaction with this avirulence protein. That triggers a defense system including the hypersensitive response, which restricts the pathogen growth.</text>
</comment>
<dbReference type="GO" id="GO:0005524">
    <property type="term" value="F:ATP binding"/>
    <property type="evidence" value="ECO:0007669"/>
    <property type="project" value="UniProtKB-KW"/>
</dbReference>
<dbReference type="GO" id="GO:0005737">
    <property type="term" value="C:cytoplasm"/>
    <property type="evidence" value="ECO:0007669"/>
    <property type="project" value="UniProtKB-SubCell"/>
</dbReference>
<dbReference type="GO" id="GO:0043531">
    <property type="term" value="F:ADP binding"/>
    <property type="evidence" value="ECO:0007669"/>
    <property type="project" value="InterPro"/>
</dbReference>
<keyword evidence="5" id="KW-0963">Cytoplasm</keyword>
<keyword evidence="11" id="KW-0067">ATP-binding</keyword>
<reference evidence="17 18" key="1">
    <citation type="journal article" date="2017" name="Genome Biol.">
        <title>New reference genome sequences of hot pepper reveal the massive evolution of plant disease-resistance genes by retroduplication.</title>
        <authorList>
            <person name="Kim S."/>
            <person name="Park J."/>
            <person name="Yeom S.I."/>
            <person name="Kim Y.M."/>
            <person name="Seo E."/>
            <person name="Kim K.T."/>
            <person name="Kim M.S."/>
            <person name="Lee J.M."/>
            <person name="Cheong K."/>
            <person name="Shin H.S."/>
            <person name="Kim S.B."/>
            <person name="Han K."/>
            <person name="Lee J."/>
            <person name="Park M."/>
            <person name="Lee H.A."/>
            <person name="Lee H.Y."/>
            <person name="Lee Y."/>
            <person name="Oh S."/>
            <person name="Lee J.H."/>
            <person name="Choi E."/>
            <person name="Choi E."/>
            <person name="Lee S.E."/>
            <person name="Jeon J."/>
            <person name="Kim H."/>
            <person name="Choi G."/>
            <person name="Song H."/>
            <person name="Lee J."/>
            <person name="Lee S.C."/>
            <person name="Kwon J.K."/>
            <person name="Lee H.Y."/>
            <person name="Koo N."/>
            <person name="Hong Y."/>
            <person name="Kim R.W."/>
            <person name="Kang W.H."/>
            <person name="Huh J.H."/>
            <person name="Kang B.C."/>
            <person name="Yang T.J."/>
            <person name="Lee Y.H."/>
            <person name="Bennetzen J.L."/>
            <person name="Choi D."/>
        </authorList>
    </citation>
    <scope>NUCLEOTIDE SEQUENCE [LARGE SCALE GENOMIC DNA]</scope>
    <source>
        <strain evidence="18">cv. PBC81</strain>
    </source>
</reference>
<evidence type="ECO:0000256" key="6">
    <source>
        <dbReference type="ARBA" id="ARBA00022614"/>
    </source>
</evidence>
<evidence type="ECO:0000256" key="2">
    <source>
        <dbReference type="ARBA" id="ARBA00004170"/>
    </source>
</evidence>
<keyword evidence="7" id="KW-0381">Hypersensitive response</keyword>
<evidence type="ECO:0000256" key="7">
    <source>
        <dbReference type="ARBA" id="ARBA00022667"/>
    </source>
</evidence>
<dbReference type="OrthoDB" id="1478287at2759"/>
<dbReference type="InterPro" id="IPR058922">
    <property type="entry name" value="WHD_DRP"/>
</dbReference>
<dbReference type="SUPFAM" id="SSF52540">
    <property type="entry name" value="P-loop containing nucleoside triphosphate hydrolases"/>
    <property type="match status" value="1"/>
</dbReference>
<gene>
    <name evidence="17" type="ORF">CQW23_16412</name>
</gene>
<accession>A0A2G2WAY4</accession>
<keyword evidence="6" id="KW-0433">Leucine-rich repeat</keyword>
<evidence type="ECO:0000259" key="14">
    <source>
        <dbReference type="Pfam" id="PF00931"/>
    </source>
</evidence>
<proteinExistence type="inferred from homology"/>
<dbReference type="InterPro" id="IPR036388">
    <property type="entry name" value="WH-like_DNA-bd_sf"/>
</dbReference>
<dbReference type="EMBL" id="MLFT02000007">
    <property type="protein sequence ID" value="PHT42387.1"/>
    <property type="molecule type" value="Genomic_DNA"/>
</dbReference>
<comment type="subcellular location">
    <subcellularLocation>
        <location evidence="3">Cytoplasm</location>
    </subcellularLocation>
    <subcellularLocation>
        <location evidence="2">Membrane</location>
        <topology evidence="2">Peripheral membrane protein</topology>
    </subcellularLocation>
</comment>
<dbReference type="Gene3D" id="1.10.10.10">
    <property type="entry name" value="Winged helix-like DNA-binding domain superfamily/Winged helix DNA-binding domain"/>
    <property type="match status" value="1"/>
</dbReference>
<dbReference type="GO" id="GO:0051607">
    <property type="term" value="P:defense response to virus"/>
    <property type="evidence" value="ECO:0007669"/>
    <property type="project" value="UniProtKB-ARBA"/>
</dbReference>
<dbReference type="AlphaFoldDB" id="A0A2G2WAY4"/>
<evidence type="ECO:0000256" key="13">
    <source>
        <dbReference type="ARBA" id="ARBA00023136"/>
    </source>
</evidence>
<reference evidence="18" key="2">
    <citation type="journal article" date="2017" name="J. Anim. Genet.">
        <title>Multiple reference genome sequences of hot pepper reveal the massive evolution of plant disease resistance genes by retroduplication.</title>
        <authorList>
            <person name="Kim S."/>
            <person name="Park J."/>
            <person name="Yeom S.-I."/>
            <person name="Kim Y.-M."/>
            <person name="Seo E."/>
            <person name="Kim K.-T."/>
            <person name="Kim M.-S."/>
            <person name="Lee J.M."/>
            <person name="Cheong K."/>
            <person name="Shin H.-S."/>
            <person name="Kim S.-B."/>
            <person name="Han K."/>
            <person name="Lee J."/>
            <person name="Park M."/>
            <person name="Lee H.-A."/>
            <person name="Lee H.-Y."/>
            <person name="Lee Y."/>
            <person name="Oh S."/>
            <person name="Lee J.H."/>
            <person name="Choi E."/>
            <person name="Choi E."/>
            <person name="Lee S.E."/>
            <person name="Jeon J."/>
            <person name="Kim H."/>
            <person name="Choi G."/>
            <person name="Song H."/>
            <person name="Lee J."/>
            <person name="Lee S.-C."/>
            <person name="Kwon J.-K."/>
            <person name="Lee H.-Y."/>
            <person name="Koo N."/>
            <person name="Hong Y."/>
            <person name="Kim R.W."/>
            <person name="Kang W.-H."/>
            <person name="Huh J.H."/>
            <person name="Kang B.-C."/>
            <person name="Yang T.-J."/>
            <person name="Lee Y.-H."/>
            <person name="Bennetzen J.L."/>
            <person name="Choi D."/>
        </authorList>
    </citation>
    <scope>NUCLEOTIDE SEQUENCE [LARGE SCALE GENOMIC DNA]</scope>
    <source>
        <strain evidence="18">cv. PBC81</strain>
    </source>
</reference>
<name>A0A2G2WAY4_CAPBA</name>
<evidence type="ECO:0000256" key="3">
    <source>
        <dbReference type="ARBA" id="ARBA00004496"/>
    </source>
</evidence>
<evidence type="ECO:0000256" key="9">
    <source>
        <dbReference type="ARBA" id="ARBA00022741"/>
    </source>
</evidence>
<dbReference type="Gene3D" id="2.160.20.120">
    <property type="match status" value="1"/>
</dbReference>
<comment type="caution">
    <text evidence="17">The sequence shown here is derived from an EMBL/GenBank/DDBJ whole genome shotgun (WGS) entry which is preliminary data.</text>
</comment>
<evidence type="ECO:0000256" key="10">
    <source>
        <dbReference type="ARBA" id="ARBA00022821"/>
    </source>
</evidence>
<dbReference type="Proteomes" id="UP000224567">
    <property type="component" value="Unassembled WGS sequence"/>
</dbReference>
<evidence type="ECO:0000256" key="12">
    <source>
        <dbReference type="ARBA" id="ARBA00023054"/>
    </source>
</evidence>
<dbReference type="SUPFAM" id="SSF52058">
    <property type="entry name" value="L domain-like"/>
    <property type="match status" value="1"/>
</dbReference>
<dbReference type="Gene3D" id="3.40.50.300">
    <property type="entry name" value="P-loop containing nucleotide triphosphate hydrolases"/>
    <property type="match status" value="1"/>
</dbReference>
<dbReference type="PANTHER" id="PTHR23155">
    <property type="entry name" value="DISEASE RESISTANCE PROTEIN RP"/>
    <property type="match status" value="1"/>
</dbReference>
<evidence type="ECO:0000256" key="5">
    <source>
        <dbReference type="ARBA" id="ARBA00022490"/>
    </source>
</evidence>
<evidence type="ECO:0000256" key="4">
    <source>
        <dbReference type="ARBA" id="ARBA00008894"/>
    </source>
</evidence>
<dbReference type="Gene3D" id="1.20.5.4130">
    <property type="match status" value="1"/>
</dbReference>
<dbReference type="Pfam" id="PF23559">
    <property type="entry name" value="WHD_DRP"/>
    <property type="match status" value="1"/>
</dbReference>
<keyword evidence="8" id="KW-0677">Repeat</keyword>
<keyword evidence="12" id="KW-0175">Coiled coil</keyword>
<dbReference type="InterPro" id="IPR032675">
    <property type="entry name" value="LRR_dom_sf"/>
</dbReference>
<feature type="domain" description="Disease resistance R13L4/SHOC-2-like LRR" evidence="16">
    <location>
        <begin position="545"/>
        <end position="754"/>
    </location>
</feature>
<evidence type="ECO:0000259" key="15">
    <source>
        <dbReference type="Pfam" id="PF23559"/>
    </source>
</evidence>
<evidence type="ECO:0000259" key="16">
    <source>
        <dbReference type="Pfam" id="PF23598"/>
    </source>
</evidence>
<comment type="similarity">
    <text evidence="4">Belongs to the disease resistance NB-LRR family.</text>
</comment>
<feature type="domain" description="Disease resistance protein winged helix" evidence="15">
    <location>
        <begin position="410"/>
        <end position="479"/>
    </location>
</feature>
<organism evidence="17 18">
    <name type="scientific">Capsicum baccatum</name>
    <name type="common">Peruvian pepper</name>
    <dbReference type="NCBI Taxonomy" id="33114"/>
    <lineage>
        <taxon>Eukaryota</taxon>
        <taxon>Viridiplantae</taxon>
        <taxon>Streptophyta</taxon>
        <taxon>Embryophyta</taxon>
        <taxon>Tracheophyta</taxon>
        <taxon>Spermatophyta</taxon>
        <taxon>Magnoliopsida</taxon>
        <taxon>eudicotyledons</taxon>
        <taxon>Gunneridae</taxon>
        <taxon>Pentapetalae</taxon>
        <taxon>asterids</taxon>
        <taxon>lamiids</taxon>
        <taxon>Solanales</taxon>
        <taxon>Solanaceae</taxon>
        <taxon>Solanoideae</taxon>
        <taxon>Capsiceae</taxon>
        <taxon>Capsicum</taxon>
    </lineage>
</organism>
<dbReference type="PRINTS" id="PR00364">
    <property type="entry name" value="DISEASERSIST"/>
</dbReference>
<dbReference type="Gene3D" id="3.80.10.10">
    <property type="entry name" value="Ribonuclease Inhibitor"/>
    <property type="match status" value="2"/>
</dbReference>
<evidence type="ECO:0000256" key="1">
    <source>
        <dbReference type="ARBA" id="ARBA00002074"/>
    </source>
</evidence>
<dbReference type="InterPro" id="IPR002182">
    <property type="entry name" value="NB-ARC"/>
</dbReference>
<evidence type="ECO:0000256" key="8">
    <source>
        <dbReference type="ARBA" id="ARBA00022737"/>
    </source>
</evidence>
<dbReference type="InterPro" id="IPR055414">
    <property type="entry name" value="LRR_R13L4/SHOC2-like"/>
</dbReference>
<dbReference type="PANTHER" id="PTHR23155:SF1152">
    <property type="entry name" value="AAA+ ATPASE DOMAIN-CONTAINING PROTEIN"/>
    <property type="match status" value="1"/>
</dbReference>
<dbReference type="InterPro" id="IPR044974">
    <property type="entry name" value="Disease_R_plants"/>
</dbReference>
<dbReference type="GO" id="GO:0016020">
    <property type="term" value="C:membrane"/>
    <property type="evidence" value="ECO:0007669"/>
    <property type="project" value="UniProtKB-SubCell"/>
</dbReference>
<keyword evidence="10" id="KW-0611">Plant defense</keyword>
<dbReference type="GO" id="GO:0009626">
    <property type="term" value="P:plant-type hypersensitive response"/>
    <property type="evidence" value="ECO:0007669"/>
    <property type="project" value="UniProtKB-KW"/>
</dbReference>
<dbReference type="FunFam" id="1.10.10.10:FF:000322">
    <property type="entry name" value="Probable disease resistance protein At1g63360"/>
    <property type="match status" value="1"/>
</dbReference>
<sequence length="1016" mass="115514">MAFAAVTVCLQTLDQTFSSNPFLNLYKDEHCQFLSEKLGIFKRFLEDLTNKCDDLGKVEDLERRIRDVSYRAQDYVEELAFFSWKDMDLLECYDRVYSTKGCLSQIVDEMKLIELEVMKIYEQMSCHADVNDSESYLLESSQEKSPSVQDIVVGLDDDVLEIKTRLCSFSSKLEIVSLVGMGGIGKSTLARMVYDDSFIQYHFSIRAWVTVKDRQVKGLFLGLLDGIVEFIDEIHEKHSEQLEEMLFRKLKYNRYLIVLDDVWSPEVWDKVRRCFPDDKNGSRILLTTRLTEVALHAKSDSAPYCLKFLDLEESWELLCQKVFGRKFDHSDLKDIGKKIAERCQGLPLTILVVAGQLSKLQRTRMCWETFAKTVGSTVTDEYKKCLDILAFSYRNLPHHLKACFIYICAFPAETAIRVQLLVNLWIAEGFLTTGKQKTFENYAEGCLEDLVNRSLVIVKQRKSNGRVKSCAVHDLLRDLGLREAQRENFFHFPEFFATADTLHCGRRLSYYTATSIEVPWKPLLPLSRTLLLSSSEIAPCFWSRLLGSLQYKLLRVLRILHITFDYFPTQVLQLVHLRYLALTVKDPKCPELISRLWNLQTFVLDTRGILNLPKTVWEMENLRHVCLGNGCFLPNPMSSFNGCKVLTNLQTITYVDIMSCTREVAENVPNLKKLAIHGHGDDASSQPSYYLNNLFHLKQLEKLKLCYHNLSSMDFCPSNLKKLVLNRCSLSCGFTSSLCMLPNLEILKLECVEFDQHTWNLTEEVFSHLKYLKMVAFNLRVWNASEVNFLKLEHLVLESCYSLENFPHEVGNIYTLQCIEVLSCSVAVEMSVQRVQEEQNNMGNDSLNVSIPYKGSINVSIPDKRIVDISIPENDSLDVSIPENGSLDVSIPEKGCLNVSIPENVSVSISVTVRDSLKVSISGKGSFSIKLSGKGSLNVSIPEKGTLNVFVPVKGSLNIFVPGKGIFSIFVPVKGSLNVSIPGKGSFYVFVPVKGSLDVFIQEKGGLNLSFQHQSF</sequence>
<evidence type="ECO:0000313" key="18">
    <source>
        <dbReference type="Proteomes" id="UP000224567"/>
    </source>
</evidence>
<keyword evidence="13" id="KW-0472">Membrane</keyword>
<dbReference type="Pfam" id="PF23598">
    <property type="entry name" value="LRR_14"/>
    <property type="match status" value="1"/>
</dbReference>
<keyword evidence="9" id="KW-0547">Nucleotide-binding</keyword>
<evidence type="ECO:0000313" key="17">
    <source>
        <dbReference type="EMBL" id="PHT42387.1"/>
    </source>
</evidence>
<dbReference type="Gene3D" id="1.10.8.430">
    <property type="entry name" value="Helical domain of apoptotic protease-activating factors"/>
    <property type="match status" value="1"/>
</dbReference>
<evidence type="ECO:0000256" key="11">
    <source>
        <dbReference type="ARBA" id="ARBA00022840"/>
    </source>
</evidence>
<dbReference type="Pfam" id="PF00931">
    <property type="entry name" value="NB-ARC"/>
    <property type="match status" value="1"/>
</dbReference>
<protein>
    <submittedName>
        <fullName evidence="17">Uncharacterized protein</fullName>
    </submittedName>
</protein>
<keyword evidence="18" id="KW-1185">Reference proteome</keyword>
<dbReference type="InterPro" id="IPR042197">
    <property type="entry name" value="Apaf_helical"/>
</dbReference>
<feature type="domain" description="NB-ARC" evidence="14">
    <location>
        <begin position="157"/>
        <end position="326"/>
    </location>
</feature>
<dbReference type="FunFam" id="3.40.50.300:FF:001091">
    <property type="entry name" value="Probable disease resistance protein At1g61300"/>
    <property type="match status" value="1"/>
</dbReference>